<gene>
    <name evidence="1" type="ORF">RN001_013972</name>
</gene>
<organism evidence="1 2">
    <name type="scientific">Aquatica leii</name>
    <dbReference type="NCBI Taxonomy" id="1421715"/>
    <lineage>
        <taxon>Eukaryota</taxon>
        <taxon>Metazoa</taxon>
        <taxon>Ecdysozoa</taxon>
        <taxon>Arthropoda</taxon>
        <taxon>Hexapoda</taxon>
        <taxon>Insecta</taxon>
        <taxon>Pterygota</taxon>
        <taxon>Neoptera</taxon>
        <taxon>Endopterygota</taxon>
        <taxon>Coleoptera</taxon>
        <taxon>Polyphaga</taxon>
        <taxon>Elateriformia</taxon>
        <taxon>Elateroidea</taxon>
        <taxon>Lampyridae</taxon>
        <taxon>Luciolinae</taxon>
        <taxon>Aquatica</taxon>
    </lineage>
</organism>
<dbReference type="Proteomes" id="UP001353858">
    <property type="component" value="Unassembled WGS sequence"/>
</dbReference>
<keyword evidence="2" id="KW-1185">Reference proteome</keyword>
<protein>
    <submittedName>
        <fullName evidence="1">Uncharacterized protein</fullName>
    </submittedName>
</protein>
<proteinExistence type="predicted"/>
<name>A0AAN7PSF5_9COLE</name>
<accession>A0AAN7PSF5</accession>
<comment type="caution">
    <text evidence="1">The sequence shown here is derived from an EMBL/GenBank/DDBJ whole genome shotgun (WGS) entry which is preliminary data.</text>
</comment>
<evidence type="ECO:0000313" key="2">
    <source>
        <dbReference type="Proteomes" id="UP001353858"/>
    </source>
</evidence>
<reference evidence="2" key="1">
    <citation type="submission" date="2023-01" db="EMBL/GenBank/DDBJ databases">
        <title>Key to firefly adult light organ development and bioluminescence: homeobox transcription factors regulate luciferase expression and transportation to peroxisome.</title>
        <authorList>
            <person name="Fu X."/>
        </authorList>
    </citation>
    <scope>NUCLEOTIDE SEQUENCE [LARGE SCALE GENOMIC DNA]</scope>
</reference>
<dbReference type="EMBL" id="JARPUR010000006">
    <property type="protein sequence ID" value="KAK4874612.1"/>
    <property type="molecule type" value="Genomic_DNA"/>
</dbReference>
<evidence type="ECO:0000313" key="1">
    <source>
        <dbReference type="EMBL" id="KAK4874612.1"/>
    </source>
</evidence>
<dbReference type="AlphaFoldDB" id="A0AAN7PSF5"/>
<sequence length="105" mass="12116">MSAVPQGAFMMKKYRENQQRNSKEQIPFFNDNMELNPLKYNSKMMNSIWGLYNRYSVHNLKNKNACADVLNQQIQSVGAASTGSKNSAQYWNPLEKLQSVLGYHH</sequence>